<evidence type="ECO:0000256" key="1">
    <source>
        <dbReference type="ARBA" id="ARBA00004123"/>
    </source>
</evidence>
<protein>
    <submittedName>
        <fullName evidence="8">EOG090X09DI</fullName>
    </submittedName>
</protein>
<feature type="compositionally biased region" description="Basic residues" evidence="6">
    <location>
        <begin position="23"/>
        <end position="32"/>
    </location>
</feature>
<dbReference type="SUPFAM" id="SSF57667">
    <property type="entry name" value="beta-beta-alpha zinc fingers"/>
    <property type="match status" value="1"/>
</dbReference>
<keyword evidence="5" id="KW-0862">Zinc</keyword>
<dbReference type="PROSITE" id="PS00028">
    <property type="entry name" value="ZINC_FINGER_C2H2_1"/>
    <property type="match status" value="1"/>
</dbReference>
<evidence type="ECO:0000313" key="8">
    <source>
        <dbReference type="EMBL" id="SVE74299.1"/>
    </source>
</evidence>
<keyword evidence="3" id="KW-0539">Nucleus</keyword>
<dbReference type="AlphaFoldDB" id="A0A4Y7M3H1"/>
<keyword evidence="5" id="KW-0863">Zinc-finger</keyword>
<dbReference type="InterPro" id="IPR013087">
    <property type="entry name" value="Znf_C2H2_type"/>
</dbReference>
<evidence type="ECO:0000256" key="2">
    <source>
        <dbReference type="ARBA" id="ARBA00022473"/>
    </source>
</evidence>
<feature type="region of interest" description="Disordered" evidence="6">
    <location>
        <begin position="353"/>
        <end position="386"/>
    </location>
</feature>
<dbReference type="GO" id="GO:0005634">
    <property type="term" value="C:nucleus"/>
    <property type="evidence" value="ECO:0007669"/>
    <property type="project" value="UniProtKB-SubCell"/>
</dbReference>
<dbReference type="PANTHER" id="PTHR12972:SF0">
    <property type="entry name" value="PROTEIN DOWNSTREAM NEIGHBOR OF SON"/>
    <property type="match status" value="1"/>
</dbReference>
<reference evidence="8" key="1">
    <citation type="submission" date="2018-08" db="EMBL/GenBank/DDBJ databases">
        <authorList>
            <person name="Cornetti L."/>
        </authorList>
    </citation>
    <scope>NUCLEOTIDE SEQUENCE</scope>
    <source>
        <strain evidence="8">ZW-BAR-1</strain>
    </source>
</reference>
<dbReference type="InterPro" id="IPR024861">
    <property type="entry name" value="Donson"/>
</dbReference>
<evidence type="ECO:0000259" key="7">
    <source>
        <dbReference type="PROSITE" id="PS50157"/>
    </source>
</evidence>
<evidence type="ECO:0000256" key="4">
    <source>
        <dbReference type="ARBA" id="ARBA00025806"/>
    </source>
</evidence>
<gene>
    <name evidence="8" type="primary">EOG090X09DI</name>
</gene>
<feature type="domain" description="C2H2-type" evidence="7">
    <location>
        <begin position="62"/>
        <end position="89"/>
    </location>
</feature>
<evidence type="ECO:0000256" key="5">
    <source>
        <dbReference type="PROSITE-ProRule" id="PRU00042"/>
    </source>
</evidence>
<dbReference type="PANTHER" id="PTHR12972">
    <property type="entry name" value="DOWNSTREAM NEIGHBOR OF SON"/>
    <property type="match status" value="1"/>
</dbReference>
<dbReference type="EMBL" id="LR004680">
    <property type="protein sequence ID" value="SVE74299.1"/>
    <property type="molecule type" value="mRNA"/>
</dbReference>
<evidence type="ECO:0000256" key="6">
    <source>
        <dbReference type="SAM" id="MobiDB-lite"/>
    </source>
</evidence>
<evidence type="ECO:0000256" key="3">
    <source>
        <dbReference type="ARBA" id="ARBA00023242"/>
    </source>
</evidence>
<dbReference type="GO" id="GO:0008270">
    <property type="term" value="F:zinc ion binding"/>
    <property type="evidence" value="ECO:0007669"/>
    <property type="project" value="UniProtKB-KW"/>
</dbReference>
<dbReference type="InterPro" id="IPR036236">
    <property type="entry name" value="Znf_C2H2_sf"/>
</dbReference>
<comment type="subcellular location">
    <subcellularLocation>
        <location evidence="1">Nucleus</location>
    </subcellularLocation>
</comment>
<proteinExistence type="evidence at transcript level"/>
<name>A0A4Y7M3H1_9CRUS</name>
<dbReference type="PRINTS" id="PR02064">
    <property type="entry name" value="DONSON"/>
</dbReference>
<organism evidence="8">
    <name type="scientific">Daphnia barbata</name>
    <dbReference type="NCBI Taxonomy" id="414587"/>
    <lineage>
        <taxon>Eukaryota</taxon>
        <taxon>Metazoa</taxon>
        <taxon>Ecdysozoa</taxon>
        <taxon>Arthropoda</taxon>
        <taxon>Crustacea</taxon>
        <taxon>Branchiopoda</taxon>
        <taxon>Diplostraca</taxon>
        <taxon>Cladocera</taxon>
        <taxon>Anomopoda</taxon>
        <taxon>Daphniidae</taxon>
        <taxon>Daphnia</taxon>
    </lineage>
</organism>
<keyword evidence="5" id="KW-0479">Metal-binding</keyword>
<feature type="compositionally biased region" description="Low complexity" evidence="6">
    <location>
        <begin position="10"/>
        <end position="22"/>
    </location>
</feature>
<feature type="region of interest" description="Disordered" evidence="6">
    <location>
        <begin position="1"/>
        <end position="49"/>
    </location>
</feature>
<comment type="similarity">
    <text evidence="4">Belongs to the DONSON family.</text>
</comment>
<keyword evidence="2" id="KW-0217">Developmental protein</keyword>
<sequence length="584" mass="64748">MISDNSPTVQTPEQQQQPTQAPKKAKKKKKRRDPIPGLPTPRRRSTSLQPALTTALDGSTLYGCPQCHTVFNNREAIETHLTIHRSERPFICNDCGAALKPSAAASMKRKNPFRRSPAKRPKLLAVTHEDQRTTTLDLVSMLDASNTAKSDNSKEQAVELPQALSIFAAVTPTCQKFDQCAVDWSLKTRVRFTSRTPFAFSSTLKTSEEASGITGFVRCVSSLSSDEWSTLDTSNNAQFHQCCLLWQYPWLPWLSLFPRDTRAPITSTSSIQIGMDASVSNCLVNDWCESFRSLFGLLRARQCPFFYVCTHQFTVLFRAAGIGGVAEIHALLTPTTRGLRDILRKEDISYSMPLKKNSQDQPNSVMDKEDDETKTADKTDDLDDDDYDEDDTDWINDIGLHSNLRSKLEAERLQDGGQGTSQGTYSDSLLLIEGVETQGLFNWLLNSKLCLSNTGPLTGIPPTLFSPVAFHQATLRPLKARQGFLKQDAENLYSVEIQGPILPHSMISLIKLLQSNDFTAVCSVLSSTKPFASFQSSTAATSAFGKESLSDCGLERASLDLFCSSELPPSVNEIRFQNGCFHFN</sequence>
<accession>A0A4Y7M3H1</accession>
<dbReference type="GO" id="GO:0033260">
    <property type="term" value="P:nuclear DNA replication"/>
    <property type="evidence" value="ECO:0007669"/>
    <property type="project" value="TreeGrafter"/>
</dbReference>
<dbReference type="PROSITE" id="PS50157">
    <property type="entry name" value="ZINC_FINGER_C2H2_2"/>
    <property type="match status" value="1"/>
</dbReference>
<dbReference type="Gene3D" id="3.30.160.60">
    <property type="entry name" value="Classic Zinc Finger"/>
    <property type="match status" value="1"/>
</dbReference>